<evidence type="ECO:0000259" key="2">
    <source>
        <dbReference type="SMART" id="SM00382"/>
    </source>
</evidence>
<comment type="caution">
    <text evidence="3">The sequence shown here is derived from an EMBL/GenBank/DDBJ whole genome shotgun (WGS) entry which is preliminary data.</text>
</comment>
<name>U5DNT1_9CHRO</name>
<dbReference type="SMART" id="SM00382">
    <property type="entry name" value="AAA"/>
    <property type="match status" value="1"/>
</dbReference>
<evidence type="ECO:0000256" key="1">
    <source>
        <dbReference type="SAM" id="MobiDB-lite"/>
    </source>
</evidence>
<dbReference type="PANTHER" id="PTHR42759:SF1">
    <property type="entry name" value="MAGNESIUM-CHELATASE SUBUNIT CHLD"/>
    <property type="match status" value="1"/>
</dbReference>
<dbReference type="EMBL" id="ASSJ01000049">
    <property type="protein sequence ID" value="ERN41365.1"/>
    <property type="molecule type" value="Genomic_DNA"/>
</dbReference>
<accession>U5DNT1</accession>
<proteinExistence type="predicted"/>
<keyword evidence="4" id="KW-1185">Reference proteome</keyword>
<dbReference type="RefSeq" id="WP_022606863.1">
    <property type="nucleotide sequence ID" value="NZ_ASSJ01000049.1"/>
</dbReference>
<feature type="region of interest" description="Disordered" evidence="1">
    <location>
        <begin position="15"/>
        <end position="37"/>
    </location>
</feature>
<dbReference type="Pfam" id="PF00004">
    <property type="entry name" value="AAA"/>
    <property type="match status" value="1"/>
</dbReference>
<evidence type="ECO:0000313" key="4">
    <source>
        <dbReference type="Proteomes" id="UP000016960"/>
    </source>
</evidence>
<feature type="compositionally biased region" description="Basic and acidic residues" evidence="1">
    <location>
        <begin position="15"/>
        <end position="32"/>
    </location>
</feature>
<dbReference type="GO" id="GO:0005524">
    <property type="term" value="F:ATP binding"/>
    <property type="evidence" value="ECO:0007669"/>
    <property type="project" value="InterPro"/>
</dbReference>
<dbReference type="PANTHER" id="PTHR42759">
    <property type="entry name" value="MOXR FAMILY PROTEIN"/>
    <property type="match status" value="1"/>
</dbReference>
<dbReference type="InterPro" id="IPR003959">
    <property type="entry name" value="ATPase_AAA_core"/>
</dbReference>
<dbReference type="eggNOG" id="COG0714">
    <property type="taxonomic scope" value="Bacteria"/>
</dbReference>
<dbReference type="InParanoid" id="U5DNT1"/>
<dbReference type="GO" id="GO:0016887">
    <property type="term" value="F:ATP hydrolysis activity"/>
    <property type="evidence" value="ECO:0007669"/>
    <property type="project" value="InterPro"/>
</dbReference>
<reference evidence="3 4" key="1">
    <citation type="submission" date="2013-05" db="EMBL/GenBank/DDBJ databases">
        <title>Draft genome sequence of Rubidibacter lacunae KORDI 51-2.</title>
        <authorList>
            <person name="Choi D.H."/>
            <person name="Noh J.H."/>
            <person name="Kwon K.-K."/>
            <person name="Lee J.-H."/>
            <person name="Ryu J.-Y."/>
        </authorList>
    </citation>
    <scope>NUCLEOTIDE SEQUENCE [LARGE SCALE GENOMIC DNA]</scope>
    <source>
        <strain evidence="3 4">KORDI 51-2</strain>
    </source>
</reference>
<protein>
    <submittedName>
        <fullName evidence="3">MoxR-like ATPase</fullName>
    </submittedName>
</protein>
<feature type="domain" description="AAA+ ATPase" evidence="2">
    <location>
        <begin position="53"/>
        <end position="232"/>
    </location>
</feature>
<dbReference type="InterPro" id="IPR027417">
    <property type="entry name" value="P-loop_NTPase"/>
</dbReference>
<dbReference type="InterPro" id="IPR050764">
    <property type="entry name" value="CbbQ/NirQ/NorQ/GpvN"/>
</dbReference>
<dbReference type="AlphaFoldDB" id="U5DNT1"/>
<gene>
    <name evidence="3" type="ORF">KR51_00019320</name>
</gene>
<dbReference type="SUPFAM" id="SSF52540">
    <property type="entry name" value="P-loop containing nucleoside triphosphate hydrolases"/>
    <property type="match status" value="1"/>
</dbReference>
<dbReference type="OrthoDB" id="9783370at2"/>
<dbReference type="InterPro" id="IPR003593">
    <property type="entry name" value="AAA+_ATPase"/>
</dbReference>
<dbReference type="Proteomes" id="UP000016960">
    <property type="component" value="Unassembled WGS sequence"/>
</dbReference>
<dbReference type="STRING" id="582515.KR51_00019320"/>
<dbReference type="Gene3D" id="3.40.50.300">
    <property type="entry name" value="P-loop containing nucleotide triphosphate hydrolases"/>
    <property type="match status" value="1"/>
</dbReference>
<evidence type="ECO:0000313" key="3">
    <source>
        <dbReference type="EMBL" id="ERN41365.1"/>
    </source>
</evidence>
<organism evidence="3 4">
    <name type="scientific">Rubidibacter lacunae KORDI 51-2</name>
    <dbReference type="NCBI Taxonomy" id="582515"/>
    <lineage>
        <taxon>Bacteria</taxon>
        <taxon>Bacillati</taxon>
        <taxon>Cyanobacteriota</taxon>
        <taxon>Cyanophyceae</taxon>
        <taxon>Oscillatoriophycideae</taxon>
        <taxon>Chroococcales</taxon>
        <taxon>Aphanothecaceae</taxon>
        <taxon>Rubidibacter</taxon>
    </lineage>
</organism>
<sequence>MAAFNEIFDKNYPRYSGKKEFQPKREEKENRRRVFPYSPEPGLEKAVNLAIALERPLLLQGEPGCGKTLLARAVAYEFGVRATGNGADWPFFQWNIKSTTVAQEGRYTFDALGKLRDVQLLGNKEVLGQDKYSELVADLRDPMSYIAMGALGRAYETETYRPVVLIDEIDKASIDFPNDLLSELEEQQFAIAETQKTVKAKLPPIVFVTSNSEQELPEAFLRRCIFYYLAFPDEERLKQIALLHFPDHRLDKLFDKAIATFLEVRQQGSRGNFGKKAGTSELLDWLRVLTGKSPKDASKEVEALLGDKAQLGVLLKTKADVERVWKQPERAEGS</sequence>